<dbReference type="InParanoid" id="G3AKR0"/>
<name>G3AKR0_SPAPN</name>
<dbReference type="EMBL" id="GL996501">
    <property type="protein sequence ID" value="EGW32963.1"/>
    <property type="molecule type" value="Genomic_DNA"/>
</dbReference>
<evidence type="ECO:0000313" key="3">
    <source>
        <dbReference type="Proteomes" id="UP000000709"/>
    </source>
</evidence>
<accession>G3AKR0</accession>
<dbReference type="RefSeq" id="XP_007374478.1">
    <property type="nucleotide sequence ID" value="XM_007374416.1"/>
</dbReference>
<dbReference type="AlphaFoldDB" id="G3AKR0"/>
<feature type="compositionally biased region" description="Polar residues" evidence="1">
    <location>
        <begin position="115"/>
        <end position="131"/>
    </location>
</feature>
<dbReference type="KEGG" id="spaa:SPAPADRAFT_60296"/>
<gene>
    <name evidence="2" type="ORF">SPAPADRAFT_60296</name>
</gene>
<reference evidence="2 3" key="1">
    <citation type="journal article" date="2011" name="Proc. Natl. Acad. Sci. U.S.A.">
        <title>Comparative genomics of xylose-fermenting fungi for enhanced biofuel production.</title>
        <authorList>
            <person name="Wohlbach D.J."/>
            <person name="Kuo A."/>
            <person name="Sato T.K."/>
            <person name="Potts K.M."/>
            <person name="Salamov A.A."/>
            <person name="LaButti K.M."/>
            <person name="Sun H."/>
            <person name="Clum A."/>
            <person name="Pangilinan J.L."/>
            <person name="Lindquist E.A."/>
            <person name="Lucas S."/>
            <person name="Lapidus A."/>
            <person name="Jin M."/>
            <person name="Gunawan C."/>
            <person name="Balan V."/>
            <person name="Dale B.E."/>
            <person name="Jeffries T.W."/>
            <person name="Zinkel R."/>
            <person name="Barry K.W."/>
            <person name="Grigoriev I.V."/>
            <person name="Gasch A.P."/>
        </authorList>
    </citation>
    <scope>NUCLEOTIDE SEQUENCE [LARGE SCALE GENOMIC DNA]</scope>
    <source>
        <strain evidence="3">NRRL Y-27907 / 11-Y1</strain>
    </source>
</reference>
<dbReference type="Proteomes" id="UP000000709">
    <property type="component" value="Unassembled WGS sequence"/>
</dbReference>
<keyword evidence="3" id="KW-1185">Reference proteome</keyword>
<sequence>MADNSLADQVEDLIKIVKSTLHLTNYQKHELTKLLTMTMEMIQVSRNQDYAKHSRLVDSYRQLVIQTISPQKHPSRSKRSSMFELHDEHYISNLSPPPSRTTTNTSMYRFPHEQQGLNTPTDESTIHNETGSDSEFDDERSNTVSLAHPRTTRPTIINRKLKHIEPDAHANPFTTSNLARTFNMPVTPHKQQSSATTTPLHSMNSYIRRY</sequence>
<dbReference type="HOGENOM" id="CLU_1310782_0_0_1"/>
<dbReference type="GeneID" id="18873326"/>
<feature type="compositionally biased region" description="Polar residues" evidence="1">
    <location>
        <begin position="189"/>
        <end position="210"/>
    </location>
</feature>
<evidence type="ECO:0000256" key="1">
    <source>
        <dbReference type="SAM" id="MobiDB-lite"/>
    </source>
</evidence>
<proteinExistence type="predicted"/>
<feature type="region of interest" description="Disordered" evidence="1">
    <location>
        <begin position="188"/>
        <end position="210"/>
    </location>
</feature>
<protein>
    <submittedName>
        <fullName evidence="2">Uncharacterized protein</fullName>
    </submittedName>
</protein>
<dbReference type="OrthoDB" id="10508111at2759"/>
<evidence type="ECO:0000313" key="2">
    <source>
        <dbReference type="EMBL" id="EGW32963.1"/>
    </source>
</evidence>
<feature type="region of interest" description="Disordered" evidence="1">
    <location>
        <begin position="112"/>
        <end position="154"/>
    </location>
</feature>
<organism evidence="3">
    <name type="scientific">Spathaspora passalidarum (strain NRRL Y-27907 / 11-Y1)</name>
    <dbReference type="NCBI Taxonomy" id="619300"/>
    <lineage>
        <taxon>Eukaryota</taxon>
        <taxon>Fungi</taxon>
        <taxon>Dikarya</taxon>
        <taxon>Ascomycota</taxon>
        <taxon>Saccharomycotina</taxon>
        <taxon>Pichiomycetes</taxon>
        <taxon>Debaryomycetaceae</taxon>
        <taxon>Spathaspora</taxon>
    </lineage>
</organism>